<evidence type="ECO:0000313" key="2">
    <source>
        <dbReference type="Proteomes" id="UP001144978"/>
    </source>
</evidence>
<comment type="caution">
    <text evidence="1">The sequence shown here is derived from an EMBL/GenBank/DDBJ whole genome shotgun (WGS) entry which is preliminary data.</text>
</comment>
<evidence type="ECO:0000313" key="1">
    <source>
        <dbReference type="EMBL" id="KAJ2997440.1"/>
    </source>
</evidence>
<proteinExistence type="predicted"/>
<gene>
    <name evidence="1" type="ORF">NUW54_g7130</name>
</gene>
<dbReference type="EMBL" id="JANSHE010002006">
    <property type="protein sequence ID" value="KAJ2997440.1"/>
    <property type="molecule type" value="Genomic_DNA"/>
</dbReference>
<name>A0ACC1PNY8_9APHY</name>
<accession>A0ACC1PNY8</accession>
<keyword evidence="2" id="KW-1185">Reference proteome</keyword>
<reference evidence="1" key="1">
    <citation type="submission" date="2022-08" db="EMBL/GenBank/DDBJ databases">
        <title>Genome Sequence of Pycnoporus sanguineus.</title>
        <authorList>
            <person name="Buettner E."/>
        </authorList>
    </citation>
    <scope>NUCLEOTIDE SEQUENCE</scope>
    <source>
        <strain evidence="1">CG-C14</strain>
    </source>
</reference>
<protein>
    <submittedName>
        <fullName evidence="1">Uncharacterized protein</fullName>
    </submittedName>
</protein>
<sequence length="468" mass="50759">MLLGWSESQRGEGGCDFWSCSSDGEAAAKHEHSAKSLLAVTSSNARSLSVVPRHLISLANLHTNLWVLGLEAIMRTKHTSHSLPAFPVYSSAFVSPTDFVLGGGGGQSKTGIKNKLRLYHAEGDKAITLLHELELAAGEDAPMSIAAHPQREEIVCGINSAQSALEGGHNENCRVYEVKENKIAPSTTRSTLRLNDADDDYQRVTVFSPDGRYLAVAGTHDLSVLEYPSLSPVAAPIHLDKGEIFDASFSTKSLVVASTVNLSVYALPADEDGDALEGKKDDAEPSALELQQTIDRPDLPGKDAGSSFRAARYHPHDEKVLYTVMNTVPPRTRTKSSPRRSFICKWDTETWKMIKTRQVSDRQVTCFDVSADGKLLAYGSSDLTVGVVDAQTLAPLLNILKAHDFPPTTLRFNPTSDKLISGSADNTVRIVTIPPNINSTSWSTWILVIVALLVALFAFLAQQMHQAA</sequence>
<dbReference type="Proteomes" id="UP001144978">
    <property type="component" value="Unassembled WGS sequence"/>
</dbReference>
<organism evidence="1 2">
    <name type="scientific">Trametes sanguinea</name>
    <dbReference type="NCBI Taxonomy" id="158606"/>
    <lineage>
        <taxon>Eukaryota</taxon>
        <taxon>Fungi</taxon>
        <taxon>Dikarya</taxon>
        <taxon>Basidiomycota</taxon>
        <taxon>Agaricomycotina</taxon>
        <taxon>Agaricomycetes</taxon>
        <taxon>Polyporales</taxon>
        <taxon>Polyporaceae</taxon>
        <taxon>Trametes</taxon>
    </lineage>
</organism>